<dbReference type="Gene3D" id="6.10.250.860">
    <property type="match status" value="1"/>
</dbReference>
<feature type="compositionally biased region" description="Polar residues" evidence="7">
    <location>
        <begin position="529"/>
        <end position="539"/>
    </location>
</feature>
<proteinExistence type="inferred from homology"/>
<feature type="compositionally biased region" description="Basic and acidic residues" evidence="7">
    <location>
        <begin position="1141"/>
        <end position="1163"/>
    </location>
</feature>
<dbReference type="OrthoDB" id="10259024at2759"/>
<dbReference type="GO" id="GO:0019905">
    <property type="term" value="F:syntaxin binding"/>
    <property type="evidence" value="ECO:0007669"/>
    <property type="project" value="TreeGrafter"/>
</dbReference>
<evidence type="ECO:0000259" key="8">
    <source>
        <dbReference type="Pfam" id="PF07928"/>
    </source>
</evidence>
<evidence type="ECO:0000256" key="4">
    <source>
        <dbReference type="ARBA" id="ARBA00022927"/>
    </source>
</evidence>
<dbReference type="GO" id="GO:0042147">
    <property type="term" value="P:retrograde transport, endosome to Golgi"/>
    <property type="evidence" value="ECO:0007669"/>
    <property type="project" value="InterPro"/>
</dbReference>
<comment type="similarity">
    <text evidence="2">Belongs to the VPS54 family.</text>
</comment>
<gene>
    <name evidence="9" type="ORF">CANTADRAFT_50589</name>
</gene>
<feature type="region of interest" description="Disordered" evidence="7">
    <location>
        <begin position="529"/>
        <end position="563"/>
    </location>
</feature>
<dbReference type="PANTHER" id="PTHR12965:SF0">
    <property type="entry name" value="VACUOLAR PROTEIN SORTING-ASSOCIATED PROTEIN 54"/>
    <property type="match status" value="1"/>
</dbReference>
<dbReference type="AlphaFoldDB" id="A0A1E4SJM5"/>
<sequence>MSRESFLLHASDPSTSRPSFEGSVDLNDDLANGSEYSLGSYVSQSGAGFPKRSGSTSFRNSIDADSTFLSSAYFNVFNTSTIDDKSFSPLGPNSIYELTIASDLARINKNRGPKNSVTINGGATTVTNLRAPSIKDIPQIQLLKLAQKVNNKDLENDYVKNVIDDYRNFELSYKLLTEDTLQQFVKQAAVDSDGPSASSSIKNFGEDLSAEDLSIIPSIYADPDFRLDDPRVFKSVLENSSMLSVEFDDSTSQLTNNNDLQDKLSHYLDIVEINLIKEISKSSESFFSTLGDIELIKSQSKGCVDQFQSVLTKLEKLEQNHAATGLTILDNLVKRDNAERLESSLLQLQYIVSINDLANRSFNNGNYSKCLNEIVTVESLIQGIEHVEIVDEEIKASYPKFNFPSVNLTHLPALVHLRNDLENLKSECSKGYINDFINLLLEDLRDHYNSVDTQDTLNRMYVSTDKSRKYASKSINNSYLSISDFQKKNLSHYIRNLIKSGHLTQAYSAYQDRIINEIKNIIKHNLPTANSQGQDLSNAPSRSSSVPPESSNPQQPNTLSSNIKSLTPKEFESMLTKTYASLSECLRRLTAHQKTLLDLALTALPPSLSQTIDVMALDITTSIHKAIELTQIRLTKVINVRLEQTADLPVAYYLRLYAISSSYLQECELINPGFNSSGAGSSLSEWFKHHVTYFVHRFHLNSLRALVADCDREVWKELTLPESLSECQEIVDQLVGYSEFIANSGRSGFSGDSWLRVMDFYEDAQSTASDNTAVDSSITKVSIKEETFLVPELIRKSLKQVRDYIIISKVFPNTASLIENNLLNYFKLMNSKSSQAVLNAGATRTAGLKHITTKHLALCIQLVEFNIEFLGHIQNILPRAREEGSINHDELNFDRVISNYKDHENELFSKLVSIMYDRTTHHCATILKIDFSDPIKHPKQCHPYMETLVKDTLTVSKVLFRYLPDLKCSLILLQVFDNYKKLFIECFCTQLPQFKDFNEKHSLLKDIDYFRVKLSELPGYGNSGQVIWENVNALPTEEDMKMDEVMRNNIQAAATEANEKRLSELERVTSNSSPIVPQKDDVDEKPELPAKNEVPEVPEVPEKPEVVLPQSGVIQDVTKSTDQGEMEKETEVASENNVNKEVIEHDPELKRNSSEQSIEREGDVIPQSSDLAEDAKEQNQDSSVSKENEGETKSPDTAKQQPEQKSGESN</sequence>
<dbReference type="GO" id="GO:0006896">
    <property type="term" value="P:Golgi to vacuole transport"/>
    <property type="evidence" value="ECO:0007669"/>
    <property type="project" value="TreeGrafter"/>
</dbReference>
<evidence type="ECO:0000256" key="7">
    <source>
        <dbReference type="SAM" id="MobiDB-lite"/>
    </source>
</evidence>
<keyword evidence="4" id="KW-0653">Protein transport</keyword>
<dbReference type="GO" id="GO:0015031">
    <property type="term" value="P:protein transport"/>
    <property type="evidence" value="ECO:0007669"/>
    <property type="project" value="UniProtKB-KW"/>
</dbReference>
<organism evidence="9 10">
    <name type="scientific">Suhomyces tanzawaensis NRRL Y-17324</name>
    <dbReference type="NCBI Taxonomy" id="984487"/>
    <lineage>
        <taxon>Eukaryota</taxon>
        <taxon>Fungi</taxon>
        <taxon>Dikarya</taxon>
        <taxon>Ascomycota</taxon>
        <taxon>Saccharomycotina</taxon>
        <taxon>Pichiomycetes</taxon>
        <taxon>Debaryomycetaceae</taxon>
        <taxon>Suhomyces</taxon>
    </lineage>
</organism>
<dbReference type="InterPro" id="IPR039745">
    <property type="entry name" value="Vps54"/>
</dbReference>
<name>A0A1E4SJM5_9ASCO</name>
<feature type="compositionally biased region" description="Polar residues" evidence="7">
    <location>
        <begin position="1197"/>
        <end position="1210"/>
    </location>
</feature>
<evidence type="ECO:0000256" key="1">
    <source>
        <dbReference type="ARBA" id="ARBA00004601"/>
    </source>
</evidence>
<keyword evidence="6" id="KW-0175">Coiled coil</keyword>
<dbReference type="GO" id="GO:0005829">
    <property type="term" value="C:cytosol"/>
    <property type="evidence" value="ECO:0007669"/>
    <property type="project" value="GOC"/>
</dbReference>
<dbReference type="STRING" id="984487.A0A1E4SJM5"/>
<evidence type="ECO:0000313" key="10">
    <source>
        <dbReference type="Proteomes" id="UP000094285"/>
    </source>
</evidence>
<evidence type="ECO:0000256" key="6">
    <source>
        <dbReference type="ARBA" id="ARBA00023054"/>
    </source>
</evidence>
<keyword evidence="3" id="KW-0813">Transport</keyword>
<dbReference type="InterPro" id="IPR012501">
    <property type="entry name" value="Vps54_C"/>
</dbReference>
<dbReference type="GeneID" id="30983978"/>
<feature type="compositionally biased region" description="Basic and acidic residues" evidence="7">
    <location>
        <begin position="1173"/>
        <end position="1196"/>
    </location>
</feature>
<evidence type="ECO:0000313" key="9">
    <source>
        <dbReference type="EMBL" id="ODV79704.1"/>
    </source>
</evidence>
<evidence type="ECO:0000256" key="5">
    <source>
        <dbReference type="ARBA" id="ARBA00023034"/>
    </source>
</evidence>
<comment type="subcellular location">
    <subcellularLocation>
        <location evidence="1">Golgi apparatus</location>
        <location evidence="1">trans-Golgi network</location>
    </subcellularLocation>
</comment>
<feature type="compositionally biased region" description="Low complexity" evidence="7">
    <location>
        <begin position="540"/>
        <end position="557"/>
    </location>
</feature>
<dbReference type="EMBL" id="KV453911">
    <property type="protein sequence ID" value="ODV79704.1"/>
    <property type="molecule type" value="Genomic_DNA"/>
</dbReference>
<feature type="domain" description="Vacuolar protein sorting-associated protein 54 C-terminal" evidence="8">
    <location>
        <begin position="785"/>
        <end position="918"/>
    </location>
</feature>
<dbReference type="PANTHER" id="PTHR12965">
    <property type="entry name" value="VACUOLAR PROTEIN SORTING 54"/>
    <property type="match status" value="1"/>
</dbReference>
<feature type="compositionally biased region" description="Basic and acidic residues" evidence="7">
    <location>
        <begin position="1078"/>
        <end position="1105"/>
    </location>
</feature>
<dbReference type="RefSeq" id="XP_020064826.1">
    <property type="nucleotide sequence ID" value="XM_020209842.1"/>
</dbReference>
<evidence type="ECO:0000256" key="3">
    <source>
        <dbReference type="ARBA" id="ARBA00022448"/>
    </source>
</evidence>
<accession>A0A1E4SJM5</accession>
<protein>
    <submittedName>
        <fullName evidence="9">Vps54-domain-containing protein</fullName>
    </submittedName>
</protein>
<reference evidence="10" key="1">
    <citation type="submission" date="2016-05" db="EMBL/GenBank/DDBJ databases">
        <title>Comparative genomics of biotechnologically important yeasts.</title>
        <authorList>
            <consortium name="DOE Joint Genome Institute"/>
            <person name="Riley R."/>
            <person name="Haridas S."/>
            <person name="Wolfe K.H."/>
            <person name="Lopes M.R."/>
            <person name="Hittinger C.T."/>
            <person name="Goker M."/>
            <person name="Salamov A."/>
            <person name="Wisecaver J."/>
            <person name="Long T.M."/>
            <person name="Aerts A.L."/>
            <person name="Barry K."/>
            <person name="Choi C."/>
            <person name="Clum A."/>
            <person name="Coughlan A.Y."/>
            <person name="Deshpande S."/>
            <person name="Douglass A.P."/>
            <person name="Hanson S.J."/>
            <person name="Klenk H.-P."/>
            <person name="Labutti K."/>
            <person name="Lapidus A."/>
            <person name="Lindquist E."/>
            <person name="Lipzen A."/>
            <person name="Meier-Kolthoff J.P."/>
            <person name="Ohm R.A."/>
            <person name="Otillar R.P."/>
            <person name="Pangilinan J."/>
            <person name="Peng Y."/>
            <person name="Rokas A."/>
            <person name="Rosa C.A."/>
            <person name="Scheuner C."/>
            <person name="Sibirny A.A."/>
            <person name="Slot J.C."/>
            <person name="Stielow J.B."/>
            <person name="Sun H."/>
            <person name="Kurtzman C.P."/>
            <person name="Blackwell M."/>
            <person name="Grigoriev I.V."/>
            <person name="Jeffries T.W."/>
        </authorList>
    </citation>
    <scope>NUCLEOTIDE SEQUENCE [LARGE SCALE GENOMIC DNA]</scope>
    <source>
        <strain evidence="10">NRRL Y-17324</strain>
    </source>
</reference>
<feature type="region of interest" description="Disordered" evidence="7">
    <location>
        <begin position="1061"/>
        <end position="1210"/>
    </location>
</feature>
<dbReference type="GO" id="GO:0000938">
    <property type="term" value="C:GARP complex"/>
    <property type="evidence" value="ECO:0007669"/>
    <property type="project" value="InterPro"/>
</dbReference>
<dbReference type="Pfam" id="PF07928">
    <property type="entry name" value="Vps54"/>
    <property type="match status" value="1"/>
</dbReference>
<keyword evidence="10" id="KW-1185">Reference proteome</keyword>
<dbReference type="Proteomes" id="UP000094285">
    <property type="component" value="Unassembled WGS sequence"/>
</dbReference>
<evidence type="ECO:0000256" key="2">
    <source>
        <dbReference type="ARBA" id="ARBA00009150"/>
    </source>
</evidence>
<feature type="region of interest" description="Disordered" evidence="7">
    <location>
        <begin position="1"/>
        <end position="25"/>
    </location>
</feature>
<keyword evidence="5" id="KW-0333">Golgi apparatus</keyword>